<dbReference type="PANTHER" id="PTHR43952:SF75">
    <property type="entry name" value="PROTEIN RADIALIS-LIKE 6"/>
    <property type="match status" value="1"/>
</dbReference>
<dbReference type="GO" id="GO:0005634">
    <property type="term" value="C:nucleus"/>
    <property type="evidence" value="ECO:0007669"/>
    <property type="project" value="UniProtKB-SubCell"/>
</dbReference>
<reference evidence="8 9" key="1">
    <citation type="submission" date="2024-12" db="EMBL/GenBank/DDBJ databases">
        <title>The unique morphological basis and parallel evolutionary history of personate flowers in Penstemon.</title>
        <authorList>
            <person name="Depatie T.H."/>
            <person name="Wessinger C.A."/>
        </authorList>
    </citation>
    <scope>NUCLEOTIDE SEQUENCE [LARGE SCALE GENOMIC DNA]</scope>
    <source>
        <strain evidence="8">WTNN_2</strain>
        <tissue evidence="8">Leaf</tissue>
    </source>
</reference>
<evidence type="ECO:0000313" key="8">
    <source>
        <dbReference type="EMBL" id="KAL3829263.1"/>
    </source>
</evidence>
<comment type="caution">
    <text evidence="8">The sequence shown here is derived from an EMBL/GenBank/DDBJ whole genome shotgun (WGS) entry which is preliminary data.</text>
</comment>
<dbReference type="InterPro" id="IPR009057">
    <property type="entry name" value="Homeodomain-like_sf"/>
</dbReference>
<evidence type="ECO:0000256" key="1">
    <source>
        <dbReference type="ARBA" id="ARBA00004123"/>
    </source>
</evidence>
<gene>
    <name evidence="8" type="ORF">ACJIZ3_018065</name>
</gene>
<proteinExistence type="predicted"/>
<dbReference type="GO" id="GO:0048262">
    <property type="term" value="P:determination of dorsal/ventral asymmetry"/>
    <property type="evidence" value="ECO:0007669"/>
    <property type="project" value="UniProtKB-ARBA"/>
</dbReference>
<keyword evidence="9" id="KW-1185">Reference proteome</keyword>
<organism evidence="8 9">
    <name type="scientific">Penstemon smallii</name>
    <dbReference type="NCBI Taxonomy" id="265156"/>
    <lineage>
        <taxon>Eukaryota</taxon>
        <taxon>Viridiplantae</taxon>
        <taxon>Streptophyta</taxon>
        <taxon>Embryophyta</taxon>
        <taxon>Tracheophyta</taxon>
        <taxon>Spermatophyta</taxon>
        <taxon>Magnoliopsida</taxon>
        <taxon>eudicotyledons</taxon>
        <taxon>Gunneridae</taxon>
        <taxon>Pentapetalae</taxon>
        <taxon>asterids</taxon>
        <taxon>lamiids</taxon>
        <taxon>Lamiales</taxon>
        <taxon>Plantaginaceae</taxon>
        <taxon>Cheloneae</taxon>
        <taxon>Penstemon</taxon>
    </lineage>
</organism>
<dbReference type="CDD" id="cd00167">
    <property type="entry name" value="SANT"/>
    <property type="match status" value="1"/>
</dbReference>
<dbReference type="GO" id="GO:0009908">
    <property type="term" value="P:flower development"/>
    <property type="evidence" value="ECO:0007669"/>
    <property type="project" value="UniProtKB-ARBA"/>
</dbReference>
<dbReference type="AlphaFoldDB" id="A0ABD3SYL6"/>
<dbReference type="SUPFAM" id="SSF46689">
    <property type="entry name" value="Homeodomain-like"/>
    <property type="match status" value="1"/>
</dbReference>
<evidence type="ECO:0000313" key="9">
    <source>
        <dbReference type="Proteomes" id="UP001634393"/>
    </source>
</evidence>
<evidence type="ECO:0000259" key="7">
    <source>
        <dbReference type="PROSITE" id="PS51294"/>
    </source>
</evidence>
<sequence>MAHNNNNARTIWTREEDKIFESALVEFPDKTPNRWDKIAALIPGKSAKEVEEHYNVLIEDIMDIEAGIIEPPKYRGDCLSTYDDLGEFDDIVQRLVDTNEKQEDLK</sequence>
<evidence type="ECO:0000256" key="3">
    <source>
        <dbReference type="ARBA" id="ARBA00023015"/>
    </source>
</evidence>
<evidence type="ECO:0000256" key="2">
    <source>
        <dbReference type="ARBA" id="ARBA00022473"/>
    </source>
</evidence>
<dbReference type="PROSITE" id="PS50090">
    <property type="entry name" value="MYB_LIKE"/>
    <property type="match status" value="1"/>
</dbReference>
<dbReference type="PANTHER" id="PTHR43952">
    <property type="entry name" value="MYB FAMILY TRANSCRIPTION FACTOR-RELATED"/>
    <property type="match status" value="1"/>
</dbReference>
<name>A0ABD3SYL6_9LAMI</name>
<keyword evidence="2" id="KW-0217">Developmental protein</keyword>
<dbReference type="FunFam" id="1.10.10.60:FF:000154">
    <property type="entry name" value="Transcription factor SRM1"/>
    <property type="match status" value="1"/>
</dbReference>
<dbReference type="SMART" id="SM00717">
    <property type="entry name" value="SANT"/>
    <property type="match status" value="1"/>
</dbReference>
<accession>A0ABD3SYL6</accession>
<keyword evidence="5" id="KW-0539">Nucleus</keyword>
<dbReference type="Proteomes" id="UP001634393">
    <property type="component" value="Unassembled WGS sequence"/>
</dbReference>
<evidence type="ECO:0000256" key="5">
    <source>
        <dbReference type="ARBA" id="ARBA00023242"/>
    </source>
</evidence>
<keyword evidence="3" id="KW-0805">Transcription regulation</keyword>
<comment type="subcellular location">
    <subcellularLocation>
        <location evidence="1">Nucleus</location>
    </subcellularLocation>
</comment>
<dbReference type="InterPro" id="IPR001005">
    <property type="entry name" value="SANT/Myb"/>
</dbReference>
<dbReference type="Gene3D" id="1.10.10.60">
    <property type="entry name" value="Homeodomain-like"/>
    <property type="match status" value="1"/>
</dbReference>
<dbReference type="EMBL" id="JBJXBP010000005">
    <property type="protein sequence ID" value="KAL3829263.1"/>
    <property type="molecule type" value="Genomic_DNA"/>
</dbReference>
<feature type="domain" description="HTH myb-type" evidence="7">
    <location>
        <begin position="12"/>
        <end position="62"/>
    </location>
</feature>
<evidence type="ECO:0000256" key="4">
    <source>
        <dbReference type="ARBA" id="ARBA00023163"/>
    </source>
</evidence>
<feature type="domain" description="Myb-like" evidence="6">
    <location>
        <begin position="4"/>
        <end position="58"/>
    </location>
</feature>
<dbReference type="Pfam" id="PF00249">
    <property type="entry name" value="Myb_DNA-binding"/>
    <property type="match status" value="1"/>
</dbReference>
<dbReference type="PROSITE" id="PS51294">
    <property type="entry name" value="HTH_MYB"/>
    <property type="match status" value="1"/>
</dbReference>
<protein>
    <recommendedName>
        <fullName evidence="10">Myb-like domain-containing protein</fullName>
    </recommendedName>
</protein>
<dbReference type="InterPro" id="IPR017930">
    <property type="entry name" value="Myb_dom"/>
</dbReference>
<dbReference type="InterPro" id="IPR044636">
    <property type="entry name" value="RADIALIS-like"/>
</dbReference>
<evidence type="ECO:0000259" key="6">
    <source>
        <dbReference type="PROSITE" id="PS50090"/>
    </source>
</evidence>
<evidence type="ECO:0008006" key="10">
    <source>
        <dbReference type="Google" id="ProtNLM"/>
    </source>
</evidence>
<keyword evidence="4" id="KW-0804">Transcription</keyword>